<feature type="domain" description="Polycomb protein VEFS-Box" evidence="9">
    <location>
        <begin position="620"/>
        <end position="740"/>
    </location>
</feature>
<evidence type="ECO:0000259" key="11">
    <source>
        <dbReference type="Pfam" id="PF24663"/>
    </source>
</evidence>
<dbReference type="Pfam" id="PF09733">
    <property type="entry name" value="VEFS-Box"/>
    <property type="match status" value="1"/>
</dbReference>
<dbReference type="GO" id="GO:0005634">
    <property type="term" value="C:nucleus"/>
    <property type="evidence" value="ECO:0007669"/>
    <property type="project" value="UniProtKB-ARBA"/>
</dbReference>
<name>A0ABD3GUW8_9MARC</name>
<dbReference type="Pfam" id="PF24663">
    <property type="entry name" value="DUF7651"/>
    <property type="match status" value="1"/>
</dbReference>
<feature type="compositionally biased region" description="Low complexity" evidence="8">
    <location>
        <begin position="580"/>
        <end position="594"/>
    </location>
</feature>
<feature type="domain" description="Polycomb protein SUZ12-like zinc finger" evidence="10">
    <location>
        <begin position="324"/>
        <end position="391"/>
    </location>
</feature>
<keyword evidence="6" id="KW-0805">Transcription regulation</keyword>
<dbReference type="GO" id="GO:0006325">
    <property type="term" value="P:chromatin organization"/>
    <property type="evidence" value="ECO:0007669"/>
    <property type="project" value="UniProtKB-KW"/>
</dbReference>
<keyword evidence="4" id="KW-0862">Zinc</keyword>
<dbReference type="InterPro" id="IPR056068">
    <property type="entry name" value="EMF2-like_DUF7651"/>
</dbReference>
<comment type="caution">
    <text evidence="12">The sequence shown here is derived from an EMBL/GenBank/DDBJ whole genome shotgun (WGS) entry which is preliminary data.</text>
</comment>
<evidence type="ECO:0000256" key="2">
    <source>
        <dbReference type="ARBA" id="ARBA00022723"/>
    </source>
</evidence>
<dbReference type="InterPro" id="IPR019135">
    <property type="entry name" value="Polycomb_protein_VEFS-Box"/>
</dbReference>
<reference evidence="12 13" key="1">
    <citation type="submission" date="2024-09" db="EMBL/GenBank/DDBJ databases">
        <title>Chromosome-scale assembly of Riccia sorocarpa.</title>
        <authorList>
            <person name="Paukszto L."/>
        </authorList>
    </citation>
    <scope>NUCLEOTIDE SEQUENCE [LARGE SCALE GENOMIC DNA]</scope>
    <source>
        <strain evidence="12">LP-2024</strain>
        <tissue evidence="12">Aerial parts of the thallus</tissue>
    </source>
</reference>
<dbReference type="InterPro" id="IPR057540">
    <property type="entry name" value="Znf_SUZ12"/>
</dbReference>
<dbReference type="PANTHER" id="PTHR22597:SF0">
    <property type="entry name" value="POLYCOMB PROTEIN SUZ12"/>
    <property type="match status" value="1"/>
</dbReference>
<dbReference type="Proteomes" id="UP001633002">
    <property type="component" value="Unassembled WGS sequence"/>
</dbReference>
<protein>
    <recommendedName>
        <fullName evidence="14">Polycomb protein VEFS-Box domain-containing protein</fullName>
    </recommendedName>
</protein>
<evidence type="ECO:0000256" key="4">
    <source>
        <dbReference type="ARBA" id="ARBA00022833"/>
    </source>
</evidence>
<evidence type="ECO:0000259" key="9">
    <source>
        <dbReference type="Pfam" id="PF09733"/>
    </source>
</evidence>
<sequence length="761" mass="85688">MDLRGDIVIPRDLSDRSWDHFSTSYEEENIAAEESLSDYCKPVEFYNIIQKRLTRQPLLLQRCLSYKISATRTRSIRLTVTATGFTNSHKFTWNASARTTGKDLSFPNFITGQQTCSVLVMVTSPLIELTKEGQFAYRLRMPKVLLLEHCSNSEVESAPQSSVSFILPETRKLLLNAKRGDVVLFIVTAQDGRRIEASEAYRSLANCSGRITWGKVAFTSICQMWLKSTREYSRLSRETRDLSDPREYSHVTTTNVDMKPGNLQHDNSDVEPSILLMSTTKSATDRSLVRLHVRLVGEEAEHRSVNEALPRFPPPYSRSKILLGRIVFHYLYANGTRRKTEVTEEFSCPFCLSRCASFKGLEFHLNATHDLFNFEYLVSGDLQIVVVSIRSDVSLGPSGVLDGADLDGPRSKEFIYWWPRSRQRKRKFPIKAKPRIVENVGQTAKLVVGNYVEAPGLENKEYLEEQASDEVVPLGEDRDEVEARLSGSGENQFLLGVNLGVSRDVNLDSNSARLIATGSDGTTDVHQRNEMALNVSFQQQEAKSSKPPRSETVGLPPKQRRQRMKGVIGERAHGRSRTNAAQGGACAAAAGSPAEESGVHSNTLLISKSAGDRPDVPKSHSLLLKRQYFHSHTAQPMESEQLFADRDSEDEIDTAISDLEDRRMLDDFVDVTSQEKEVMHLWNSFVRRNRIIADAHCPWACKEFTKENAERFRNNPALRMCLMLFLVKLWNHHLVDGTTISTCLAIADANETQEHAPAKQS</sequence>
<keyword evidence="5" id="KW-0156">Chromatin regulator</keyword>
<evidence type="ECO:0000313" key="12">
    <source>
        <dbReference type="EMBL" id="KAL3681967.1"/>
    </source>
</evidence>
<evidence type="ECO:0000256" key="7">
    <source>
        <dbReference type="ARBA" id="ARBA00023163"/>
    </source>
</evidence>
<organism evidence="12 13">
    <name type="scientific">Riccia sorocarpa</name>
    <dbReference type="NCBI Taxonomy" id="122646"/>
    <lineage>
        <taxon>Eukaryota</taxon>
        <taxon>Viridiplantae</taxon>
        <taxon>Streptophyta</taxon>
        <taxon>Embryophyta</taxon>
        <taxon>Marchantiophyta</taxon>
        <taxon>Marchantiopsida</taxon>
        <taxon>Marchantiidae</taxon>
        <taxon>Marchantiales</taxon>
        <taxon>Ricciaceae</taxon>
        <taxon>Riccia</taxon>
    </lineage>
</organism>
<evidence type="ECO:0000256" key="8">
    <source>
        <dbReference type="SAM" id="MobiDB-lite"/>
    </source>
</evidence>
<evidence type="ECO:0000259" key="10">
    <source>
        <dbReference type="Pfam" id="PF23320"/>
    </source>
</evidence>
<keyword evidence="2" id="KW-0479">Metal-binding</keyword>
<gene>
    <name evidence="12" type="ORF">R1sor_024923</name>
</gene>
<proteinExistence type="inferred from homology"/>
<dbReference type="Pfam" id="PF23320">
    <property type="entry name" value="Zn_SUZ12"/>
    <property type="match status" value="1"/>
</dbReference>
<evidence type="ECO:0000256" key="5">
    <source>
        <dbReference type="ARBA" id="ARBA00022853"/>
    </source>
</evidence>
<evidence type="ECO:0008006" key="14">
    <source>
        <dbReference type="Google" id="ProtNLM"/>
    </source>
</evidence>
<evidence type="ECO:0000256" key="1">
    <source>
        <dbReference type="ARBA" id="ARBA00007416"/>
    </source>
</evidence>
<comment type="similarity">
    <text evidence="1">Belongs to the VEFS (VRN2-EMF2-FIS2-SU(Z)12) family.</text>
</comment>
<feature type="domain" description="DUF7651" evidence="11">
    <location>
        <begin position="65"/>
        <end position="302"/>
    </location>
</feature>
<dbReference type="CDD" id="cd21553">
    <property type="entry name" value="VEFS-box_EMF2-like"/>
    <property type="match status" value="1"/>
</dbReference>
<dbReference type="AlphaFoldDB" id="A0ABD3GUW8"/>
<dbReference type="PANTHER" id="PTHR22597">
    <property type="entry name" value="POLYCOMB GROUP PROTEIN"/>
    <property type="match status" value="1"/>
</dbReference>
<accession>A0ABD3GUW8</accession>
<keyword evidence="3" id="KW-0863">Zinc-finger</keyword>
<dbReference type="EMBL" id="JBJQOH010000007">
    <property type="protein sequence ID" value="KAL3681967.1"/>
    <property type="molecule type" value="Genomic_DNA"/>
</dbReference>
<evidence type="ECO:0000256" key="6">
    <source>
        <dbReference type="ARBA" id="ARBA00023015"/>
    </source>
</evidence>
<keyword evidence="13" id="KW-1185">Reference proteome</keyword>
<keyword evidence="7" id="KW-0804">Transcription</keyword>
<dbReference type="GO" id="GO:0008270">
    <property type="term" value="F:zinc ion binding"/>
    <property type="evidence" value="ECO:0007669"/>
    <property type="project" value="UniProtKB-KW"/>
</dbReference>
<evidence type="ECO:0000313" key="13">
    <source>
        <dbReference type="Proteomes" id="UP001633002"/>
    </source>
</evidence>
<evidence type="ECO:0000256" key="3">
    <source>
        <dbReference type="ARBA" id="ARBA00022771"/>
    </source>
</evidence>
<dbReference type="CDD" id="cd21749">
    <property type="entry name" value="ZnB-Zn_EMF2-like"/>
    <property type="match status" value="1"/>
</dbReference>
<feature type="region of interest" description="Disordered" evidence="8">
    <location>
        <begin position="537"/>
        <end position="600"/>
    </location>
</feature>